<keyword evidence="1" id="KW-1133">Transmembrane helix</keyword>
<dbReference type="Pfam" id="PF05360">
    <property type="entry name" value="YiaAB"/>
    <property type="match status" value="1"/>
</dbReference>
<dbReference type="RefSeq" id="WP_111501486.1">
    <property type="nucleotide sequence ID" value="NZ_QKYN01000059.1"/>
</dbReference>
<evidence type="ECO:0000313" key="3">
    <source>
        <dbReference type="EMBL" id="RAG84751.1"/>
    </source>
</evidence>
<accession>A0A2X0IN66</accession>
<keyword evidence="4" id="KW-1185">Reference proteome</keyword>
<feature type="transmembrane region" description="Helical" evidence="1">
    <location>
        <begin position="12"/>
        <end position="36"/>
    </location>
</feature>
<gene>
    <name evidence="3" type="ORF">DN069_15035</name>
</gene>
<proteinExistence type="predicted"/>
<dbReference type="OrthoDB" id="3296350at2"/>
<dbReference type="InterPro" id="IPR008024">
    <property type="entry name" value="YiaAB"/>
</dbReference>
<keyword evidence="1" id="KW-0472">Membrane</keyword>
<dbReference type="GO" id="GO:0006974">
    <property type="term" value="P:DNA damage response"/>
    <property type="evidence" value="ECO:0007669"/>
    <property type="project" value="TreeGrafter"/>
</dbReference>
<protein>
    <recommendedName>
        <fullName evidence="2">YiaAB two helix domain-containing protein</fullName>
    </recommendedName>
</protein>
<feature type="domain" description="YiaAB two helix" evidence="2">
    <location>
        <begin position="15"/>
        <end position="67"/>
    </location>
</feature>
<dbReference type="AlphaFoldDB" id="A0A2X0IN66"/>
<feature type="transmembrane region" description="Helical" evidence="1">
    <location>
        <begin position="42"/>
        <end position="65"/>
    </location>
</feature>
<dbReference type="GO" id="GO:0005886">
    <property type="term" value="C:plasma membrane"/>
    <property type="evidence" value="ECO:0007669"/>
    <property type="project" value="TreeGrafter"/>
</dbReference>
<sequence>MANTPPVRQRTTGAYFAQAVISFAVAVSAMVVGIAYLHADGWIRAFLGLGMLYLVTSAFTLAKVVRDRQEEDRYANRVDQARLDKLLSEHDPFRVDAP</sequence>
<dbReference type="Proteomes" id="UP000248889">
    <property type="component" value="Unassembled WGS sequence"/>
</dbReference>
<dbReference type="InterPro" id="IPR038972">
    <property type="entry name" value="YiaA-like"/>
</dbReference>
<evidence type="ECO:0000256" key="1">
    <source>
        <dbReference type="SAM" id="Phobius"/>
    </source>
</evidence>
<reference evidence="3 4" key="1">
    <citation type="submission" date="2018-06" db="EMBL/GenBank/DDBJ databases">
        <title>Streptacidiphilus pinicola sp. nov., isolated from pine grove soil.</title>
        <authorList>
            <person name="Roh S.G."/>
            <person name="Park S."/>
            <person name="Kim M.-K."/>
            <person name="Yun B.-R."/>
            <person name="Park J."/>
            <person name="Kim M.J."/>
            <person name="Kim Y.S."/>
            <person name="Kim S.B."/>
        </authorList>
    </citation>
    <scope>NUCLEOTIDE SEQUENCE [LARGE SCALE GENOMIC DNA]</scope>
    <source>
        <strain evidence="3 4">MMS16-CNU450</strain>
    </source>
</reference>
<keyword evidence="1" id="KW-0812">Transmembrane</keyword>
<dbReference type="EMBL" id="QKYN01000059">
    <property type="protein sequence ID" value="RAG84751.1"/>
    <property type="molecule type" value="Genomic_DNA"/>
</dbReference>
<evidence type="ECO:0000259" key="2">
    <source>
        <dbReference type="Pfam" id="PF05360"/>
    </source>
</evidence>
<organism evidence="3 4">
    <name type="scientific">Streptacidiphilus pinicola</name>
    <dbReference type="NCBI Taxonomy" id="2219663"/>
    <lineage>
        <taxon>Bacteria</taxon>
        <taxon>Bacillati</taxon>
        <taxon>Actinomycetota</taxon>
        <taxon>Actinomycetes</taxon>
        <taxon>Kitasatosporales</taxon>
        <taxon>Streptomycetaceae</taxon>
        <taxon>Streptacidiphilus</taxon>
    </lineage>
</organism>
<dbReference type="PANTHER" id="PTHR37290">
    <property type="entry name" value="INNER MEMBRANE PROTEIN YIAA-RELATED"/>
    <property type="match status" value="1"/>
</dbReference>
<evidence type="ECO:0000313" key="4">
    <source>
        <dbReference type="Proteomes" id="UP000248889"/>
    </source>
</evidence>
<dbReference type="PANTHER" id="PTHR37290:SF1">
    <property type="entry name" value="INNER MEMBRANE PROTEIN YIAA"/>
    <property type="match status" value="1"/>
</dbReference>
<comment type="caution">
    <text evidence="3">The sequence shown here is derived from an EMBL/GenBank/DDBJ whole genome shotgun (WGS) entry which is preliminary data.</text>
</comment>
<name>A0A2X0IN66_9ACTN</name>